<dbReference type="GeneID" id="100646446"/>
<protein>
    <submittedName>
        <fullName evidence="3">Uncharacterized protein LOC100646446</fullName>
    </submittedName>
</protein>
<name>A0A9B7HYD6_BOMTE</name>
<keyword evidence="2" id="KW-1185">Reference proteome</keyword>
<feature type="transmembrane region" description="Helical" evidence="1">
    <location>
        <begin position="12"/>
        <end position="32"/>
    </location>
</feature>
<keyword evidence="1" id="KW-0812">Transmembrane</keyword>
<reference evidence="3" key="1">
    <citation type="submission" date="2025-08" db="UniProtKB">
        <authorList>
            <consortium name="RefSeq"/>
        </authorList>
    </citation>
    <scope>IDENTIFICATION</scope>
</reference>
<evidence type="ECO:0000313" key="2">
    <source>
        <dbReference type="Proteomes" id="UP000835206"/>
    </source>
</evidence>
<dbReference type="RefSeq" id="XP_020723468.2">
    <property type="nucleotide sequence ID" value="XM_020867809.2"/>
</dbReference>
<keyword evidence="1" id="KW-1133">Transmembrane helix</keyword>
<dbReference type="KEGG" id="bter:100646446"/>
<keyword evidence="1" id="KW-0472">Membrane</keyword>
<accession>A0A9B7HYD6</accession>
<sequence length="150" mass="17755">MYSNTYYDDRSRIWKIFIQIWFFTPLLFYLLMPGKDLVKLSKTRIFFPVFAFFTDSRIPIWQRLHNDFPCITSISMTTSHLIAIRQKLVQSERAESWRAVDERLRWHAVLSHFNTNIGCRYQGQATTIASIEVIEVVVSDDTSKYTNYIG</sequence>
<dbReference type="AlphaFoldDB" id="A0A9B7HYD6"/>
<evidence type="ECO:0000256" key="1">
    <source>
        <dbReference type="SAM" id="Phobius"/>
    </source>
</evidence>
<proteinExistence type="predicted"/>
<dbReference type="Proteomes" id="UP000835206">
    <property type="component" value="Chromosome 10"/>
</dbReference>
<organism evidence="2 3">
    <name type="scientific">Bombus terrestris</name>
    <name type="common">Buff-tailed bumblebee</name>
    <name type="synonym">Apis terrestris</name>
    <dbReference type="NCBI Taxonomy" id="30195"/>
    <lineage>
        <taxon>Eukaryota</taxon>
        <taxon>Metazoa</taxon>
        <taxon>Ecdysozoa</taxon>
        <taxon>Arthropoda</taxon>
        <taxon>Hexapoda</taxon>
        <taxon>Insecta</taxon>
        <taxon>Pterygota</taxon>
        <taxon>Neoptera</taxon>
        <taxon>Endopterygota</taxon>
        <taxon>Hymenoptera</taxon>
        <taxon>Apocrita</taxon>
        <taxon>Aculeata</taxon>
        <taxon>Apoidea</taxon>
        <taxon>Anthophila</taxon>
        <taxon>Apidae</taxon>
        <taxon>Bombus</taxon>
        <taxon>Bombus</taxon>
    </lineage>
</organism>
<gene>
    <name evidence="3" type="primary">LOC100646446</name>
</gene>
<evidence type="ECO:0000313" key="3">
    <source>
        <dbReference type="RefSeq" id="XP_020723468.2"/>
    </source>
</evidence>